<protein>
    <submittedName>
        <fullName evidence="2">Uncharacterized protein</fullName>
    </submittedName>
</protein>
<organism evidence="2 3">
    <name type="scientific">Paracoccus angustae</name>
    <dbReference type="NCBI Taxonomy" id="1671480"/>
    <lineage>
        <taxon>Bacteria</taxon>
        <taxon>Pseudomonadati</taxon>
        <taxon>Pseudomonadota</taxon>
        <taxon>Alphaproteobacteria</taxon>
        <taxon>Rhodobacterales</taxon>
        <taxon>Paracoccaceae</taxon>
        <taxon>Paracoccus</taxon>
    </lineage>
</organism>
<evidence type="ECO:0000313" key="2">
    <source>
        <dbReference type="EMBL" id="MFC3631009.1"/>
    </source>
</evidence>
<name>A0ABV7U7G6_9RHOB</name>
<reference evidence="3" key="1">
    <citation type="journal article" date="2019" name="Int. J. Syst. Evol. Microbiol.">
        <title>The Global Catalogue of Microorganisms (GCM) 10K type strain sequencing project: providing services to taxonomists for standard genome sequencing and annotation.</title>
        <authorList>
            <consortium name="The Broad Institute Genomics Platform"/>
            <consortium name="The Broad Institute Genome Sequencing Center for Infectious Disease"/>
            <person name="Wu L."/>
            <person name="Ma J."/>
        </authorList>
    </citation>
    <scope>NUCLEOTIDE SEQUENCE [LARGE SCALE GENOMIC DNA]</scope>
    <source>
        <strain evidence="3">KCTC 42473</strain>
    </source>
</reference>
<gene>
    <name evidence="2" type="ORF">ACFOM8_16325</name>
</gene>
<feature type="region of interest" description="Disordered" evidence="1">
    <location>
        <begin position="55"/>
        <end position="82"/>
    </location>
</feature>
<dbReference type="Proteomes" id="UP001595539">
    <property type="component" value="Unassembled WGS sequence"/>
</dbReference>
<accession>A0ABV7U7G6</accession>
<proteinExistence type="predicted"/>
<dbReference type="EMBL" id="JBHRXY010000018">
    <property type="protein sequence ID" value="MFC3631009.1"/>
    <property type="molecule type" value="Genomic_DNA"/>
</dbReference>
<comment type="caution">
    <text evidence="2">The sequence shown here is derived from an EMBL/GenBank/DDBJ whole genome shotgun (WGS) entry which is preliminary data.</text>
</comment>
<sequence length="82" mass="7778">MIRRLGAMAAGHKSDGPGAGTGLYLTGDGLRIPGADGAEAAGALAANACLNGLGRATPTRHPDTGPVGSGQFVSPHGAGGDG</sequence>
<evidence type="ECO:0000313" key="3">
    <source>
        <dbReference type="Proteomes" id="UP001595539"/>
    </source>
</evidence>
<evidence type="ECO:0000256" key="1">
    <source>
        <dbReference type="SAM" id="MobiDB-lite"/>
    </source>
</evidence>
<keyword evidence="3" id="KW-1185">Reference proteome</keyword>
<dbReference type="RefSeq" id="WP_377763125.1">
    <property type="nucleotide sequence ID" value="NZ_JBHRXY010000018.1"/>
</dbReference>